<reference evidence="2 3" key="1">
    <citation type="submission" date="2018-01" db="EMBL/GenBank/DDBJ databases">
        <title>Whole genome analyses suggest that Burkholderia sensu lato contains two further novel genera in the rhizoxinica-symbiotica group Mycetohabitans gen. nov., and Trinickia gen. nov.: implications for the evolution of diazotrophy and nodulation in the Burkholderiaceae.</title>
        <authorList>
            <person name="Estrada-de los Santos P."/>
            <person name="Palmer M."/>
            <person name="Chavez-Ramirez B."/>
            <person name="Beukes C."/>
            <person name="Steenkamp E.T."/>
            <person name="Hirsch A.M."/>
            <person name="Manyaka P."/>
            <person name="Maluk M."/>
            <person name="Lafos M."/>
            <person name="Crook M."/>
            <person name="Gross E."/>
            <person name="Simon M.F."/>
            <person name="Bueno dos Reis Junior F."/>
            <person name="Poole P.S."/>
            <person name="Venter S.N."/>
            <person name="James E.K."/>
        </authorList>
    </citation>
    <scope>NUCLEOTIDE SEQUENCE [LARGE SCALE GENOMIC DNA]</scope>
    <source>
        <strain evidence="2 3">JPY 581</strain>
    </source>
</reference>
<dbReference type="InterPro" id="IPR014914">
    <property type="entry name" value="RES_dom"/>
</dbReference>
<protein>
    <submittedName>
        <fullName evidence="2">RES domain-containing protein</fullName>
    </submittedName>
</protein>
<dbReference type="SMART" id="SM00953">
    <property type="entry name" value="RES"/>
    <property type="match status" value="1"/>
</dbReference>
<dbReference type="EMBL" id="PNYC01000007">
    <property type="protein sequence ID" value="PMS36529.1"/>
    <property type="molecule type" value="Genomic_DNA"/>
</dbReference>
<accession>A0A2N7X448</accession>
<gene>
    <name evidence="2" type="ORF">C0Z20_12355</name>
</gene>
<evidence type="ECO:0000313" key="3">
    <source>
        <dbReference type="Proteomes" id="UP000235777"/>
    </source>
</evidence>
<dbReference type="AlphaFoldDB" id="A0A2N7X448"/>
<evidence type="ECO:0000313" key="2">
    <source>
        <dbReference type="EMBL" id="PMS36529.1"/>
    </source>
</evidence>
<dbReference type="OrthoDB" id="9789501at2"/>
<dbReference type="Proteomes" id="UP000235777">
    <property type="component" value="Unassembled WGS sequence"/>
</dbReference>
<sequence length="156" mass="17432">MNIWRIATDTTEYVADDRTGAGAKATGGRWNTKGTPMLYCSENIALACLETLVHIKAGSLPLNRYVVRIEVPHDLWSGALELDAHGHPGWDAIPFGMVSQRAGQKWVASSASALYKVPSVIVPQERNVLINPRHPDAAKLRFHKSRNRWTYDSRLR</sequence>
<evidence type="ECO:0000259" key="1">
    <source>
        <dbReference type="SMART" id="SM00953"/>
    </source>
</evidence>
<comment type="caution">
    <text evidence="2">The sequence shown here is derived from an EMBL/GenBank/DDBJ whole genome shotgun (WGS) entry which is preliminary data.</text>
</comment>
<organism evidence="2 3">
    <name type="scientific">Trinickia symbiotica</name>
    <dbReference type="NCBI Taxonomy" id="863227"/>
    <lineage>
        <taxon>Bacteria</taxon>
        <taxon>Pseudomonadati</taxon>
        <taxon>Pseudomonadota</taxon>
        <taxon>Betaproteobacteria</taxon>
        <taxon>Burkholderiales</taxon>
        <taxon>Burkholderiaceae</taxon>
        <taxon>Trinickia</taxon>
    </lineage>
</organism>
<dbReference type="Pfam" id="PF08808">
    <property type="entry name" value="RES"/>
    <property type="match status" value="1"/>
</dbReference>
<name>A0A2N7X448_9BURK</name>
<keyword evidence="3" id="KW-1185">Reference proteome</keyword>
<dbReference type="STRING" id="863227.GCA_000373005_05206"/>
<proteinExistence type="predicted"/>
<feature type="domain" description="RES" evidence="1">
    <location>
        <begin position="17"/>
        <end position="144"/>
    </location>
</feature>